<dbReference type="PROSITE" id="PS50109">
    <property type="entry name" value="HIS_KIN"/>
    <property type="match status" value="1"/>
</dbReference>
<evidence type="ECO:0000313" key="9">
    <source>
        <dbReference type="Proteomes" id="UP000280960"/>
    </source>
</evidence>
<proteinExistence type="predicted"/>
<evidence type="ECO:0000256" key="1">
    <source>
        <dbReference type="ARBA" id="ARBA00000085"/>
    </source>
</evidence>
<dbReference type="KEGG" id="bacg:D2962_14255"/>
<dbReference type="Gene3D" id="3.30.565.10">
    <property type="entry name" value="Histidine kinase-like ATPase, C-terminal domain"/>
    <property type="match status" value="1"/>
</dbReference>
<dbReference type="GO" id="GO:0004673">
    <property type="term" value="F:protein histidine kinase activity"/>
    <property type="evidence" value="ECO:0007669"/>
    <property type="project" value="UniProtKB-EC"/>
</dbReference>
<evidence type="ECO:0000256" key="2">
    <source>
        <dbReference type="ARBA" id="ARBA00012438"/>
    </source>
</evidence>
<feature type="domain" description="Histidine kinase" evidence="7">
    <location>
        <begin position="175"/>
        <end position="279"/>
    </location>
</feature>
<dbReference type="Pfam" id="PF14689">
    <property type="entry name" value="SPOB_a"/>
    <property type="match status" value="1"/>
</dbReference>
<dbReference type="Pfam" id="PF14501">
    <property type="entry name" value="HATPase_c_5"/>
    <property type="match status" value="1"/>
</dbReference>
<gene>
    <name evidence="8" type="ORF">D2962_14255</name>
</gene>
<keyword evidence="5" id="KW-0175">Coiled coil</keyword>
<keyword evidence="3" id="KW-0808">Transferase</keyword>
<evidence type="ECO:0000256" key="5">
    <source>
        <dbReference type="SAM" id="Coils"/>
    </source>
</evidence>
<dbReference type="InterPro" id="IPR036890">
    <property type="entry name" value="HATPase_C_sf"/>
</dbReference>
<dbReference type="InterPro" id="IPR039506">
    <property type="entry name" value="SPOB_a"/>
</dbReference>
<feature type="coiled-coil region" evidence="5">
    <location>
        <begin position="64"/>
        <end position="94"/>
    </location>
</feature>
<keyword evidence="4" id="KW-0902">Two-component regulatory system</keyword>
<evidence type="ECO:0000313" key="8">
    <source>
        <dbReference type="EMBL" id="AYO31608.1"/>
    </source>
</evidence>
<dbReference type="GO" id="GO:0000160">
    <property type="term" value="P:phosphorelay signal transduction system"/>
    <property type="evidence" value="ECO:0007669"/>
    <property type="project" value="UniProtKB-KW"/>
</dbReference>
<dbReference type="SUPFAM" id="SSF55874">
    <property type="entry name" value="ATPase domain of HSP90 chaperone/DNA topoisomerase II/histidine kinase"/>
    <property type="match status" value="1"/>
</dbReference>
<dbReference type="PANTHER" id="PTHR40448">
    <property type="entry name" value="TWO-COMPONENT SENSOR HISTIDINE KINASE"/>
    <property type="match status" value="1"/>
</dbReference>
<feature type="transmembrane region" description="Helical" evidence="6">
    <location>
        <begin position="7"/>
        <end position="28"/>
    </location>
</feature>
<evidence type="ECO:0000256" key="6">
    <source>
        <dbReference type="SAM" id="Phobius"/>
    </source>
</evidence>
<comment type="catalytic activity">
    <reaction evidence="1">
        <text>ATP + protein L-histidine = ADP + protein N-phospho-L-histidine.</text>
        <dbReference type="EC" id="2.7.13.3"/>
    </reaction>
</comment>
<dbReference type="InterPro" id="IPR004358">
    <property type="entry name" value="Sig_transdc_His_kin-like_C"/>
</dbReference>
<dbReference type="InterPro" id="IPR003594">
    <property type="entry name" value="HATPase_dom"/>
</dbReference>
<accession>A0A3G2R9B3</accession>
<organism evidence="8 9">
    <name type="scientific">Biomaibacter acetigenes</name>
    <dbReference type="NCBI Taxonomy" id="2316383"/>
    <lineage>
        <taxon>Bacteria</taxon>
        <taxon>Bacillati</taxon>
        <taxon>Bacillota</taxon>
        <taxon>Clostridia</taxon>
        <taxon>Thermosediminibacterales</taxon>
        <taxon>Tepidanaerobacteraceae</taxon>
        <taxon>Biomaibacter</taxon>
    </lineage>
</organism>
<sequence length="280" mass="32527">MKVFNKNLIIIFAFTVQIFAILILNQWMVASNRQLYMKNLPFFITYLLASLVLYFYIVKTTESLTRKEIEYKSIKAHLKEIEELLNTLSGQRHQHSKHIQTIQALLYTEEYDELKQYINGIAGEYRTTTEMLRLGNMALNAVVNVKRELMARNNIVFKANIMAKIQDIGISSWDLSTVIGNILDNAIEAVLEKPDNRLICFETDYRKEFFIFRISNNGLQIDEDDLGKIFQSGYSTREHETRGYGLYVVRKILDKGGGRIEVQSDQKLTTFDVYLPVKIL</sequence>
<feature type="transmembrane region" description="Helical" evidence="6">
    <location>
        <begin position="40"/>
        <end position="58"/>
    </location>
</feature>
<evidence type="ECO:0000256" key="3">
    <source>
        <dbReference type="ARBA" id="ARBA00022777"/>
    </source>
</evidence>
<keyword evidence="3" id="KW-0418">Kinase</keyword>
<evidence type="ECO:0000259" key="7">
    <source>
        <dbReference type="PROSITE" id="PS50109"/>
    </source>
</evidence>
<dbReference type="EC" id="2.7.13.3" evidence="2"/>
<reference evidence="8 9" key="1">
    <citation type="submission" date="2018-10" db="EMBL/GenBank/DDBJ databases">
        <authorList>
            <person name="Zhang X."/>
        </authorList>
    </citation>
    <scope>NUCLEOTIDE SEQUENCE [LARGE SCALE GENOMIC DNA]</scope>
    <source>
        <strain evidence="8 9">SK-G1</strain>
    </source>
</reference>
<dbReference type="Gene3D" id="1.10.287.130">
    <property type="match status" value="1"/>
</dbReference>
<evidence type="ECO:0000256" key="4">
    <source>
        <dbReference type="ARBA" id="ARBA00023012"/>
    </source>
</evidence>
<keyword evidence="9" id="KW-1185">Reference proteome</keyword>
<dbReference type="AlphaFoldDB" id="A0A3G2R9B3"/>
<dbReference type="GO" id="GO:0042802">
    <property type="term" value="F:identical protein binding"/>
    <property type="evidence" value="ECO:0007669"/>
    <property type="project" value="TreeGrafter"/>
</dbReference>
<dbReference type="InterPro" id="IPR005467">
    <property type="entry name" value="His_kinase_dom"/>
</dbReference>
<dbReference type="PANTHER" id="PTHR40448:SF1">
    <property type="entry name" value="TWO-COMPONENT SENSOR HISTIDINE KINASE"/>
    <property type="match status" value="1"/>
</dbReference>
<dbReference type="PRINTS" id="PR00344">
    <property type="entry name" value="BCTRLSENSOR"/>
</dbReference>
<dbReference type="SMART" id="SM00387">
    <property type="entry name" value="HATPase_c"/>
    <property type="match status" value="1"/>
</dbReference>
<dbReference type="EMBL" id="CP033169">
    <property type="protein sequence ID" value="AYO31608.1"/>
    <property type="molecule type" value="Genomic_DNA"/>
</dbReference>
<keyword evidence="6" id="KW-1133">Transmembrane helix</keyword>
<name>A0A3G2R9B3_9FIRM</name>
<dbReference type="InterPro" id="IPR032834">
    <property type="entry name" value="NatK-like_C"/>
</dbReference>
<keyword evidence="6" id="KW-0472">Membrane</keyword>
<dbReference type="Proteomes" id="UP000280960">
    <property type="component" value="Chromosome"/>
</dbReference>
<keyword evidence="6" id="KW-0812">Transmembrane</keyword>
<dbReference type="RefSeq" id="WP_122015375.1">
    <property type="nucleotide sequence ID" value="NZ_CP033169.1"/>
</dbReference>
<protein>
    <recommendedName>
        <fullName evidence="2">histidine kinase</fullName>
        <ecNumber evidence="2">2.7.13.3</ecNumber>
    </recommendedName>
</protein>